<dbReference type="RefSeq" id="WP_119324112.1">
    <property type="nucleotide sequence ID" value="NZ_AP025739.1"/>
</dbReference>
<protein>
    <submittedName>
        <fullName evidence="1">Uncharacterized protein</fullName>
    </submittedName>
</protein>
<dbReference type="EMBL" id="AP025739">
    <property type="protein sequence ID" value="BDI31857.1"/>
    <property type="molecule type" value="Genomic_DNA"/>
</dbReference>
<dbReference type="AlphaFoldDB" id="A0A402D3L0"/>
<organism evidence="1 2">
    <name type="scientific">Capsulimonas corticalis</name>
    <dbReference type="NCBI Taxonomy" id="2219043"/>
    <lineage>
        <taxon>Bacteria</taxon>
        <taxon>Bacillati</taxon>
        <taxon>Armatimonadota</taxon>
        <taxon>Armatimonadia</taxon>
        <taxon>Capsulimonadales</taxon>
        <taxon>Capsulimonadaceae</taxon>
        <taxon>Capsulimonas</taxon>
    </lineage>
</organism>
<keyword evidence="2" id="KW-1185">Reference proteome</keyword>
<dbReference type="Proteomes" id="UP000287394">
    <property type="component" value="Chromosome"/>
</dbReference>
<dbReference type="InterPro" id="IPR018580">
    <property type="entry name" value="Uncharacterised_YfhO"/>
</dbReference>
<dbReference type="KEGG" id="ccot:CCAX7_39080"/>
<name>A0A402D3L0_9BACT</name>
<reference evidence="1 2" key="1">
    <citation type="journal article" date="2019" name="Int. J. Syst. Evol. Microbiol.">
        <title>Capsulimonas corticalis gen. nov., sp. nov., an aerobic capsulated bacterium, of a novel bacterial order, Capsulimonadales ord. nov., of the class Armatimonadia of the phylum Armatimonadetes.</title>
        <authorList>
            <person name="Li J."/>
            <person name="Kudo C."/>
            <person name="Tonouchi A."/>
        </authorList>
    </citation>
    <scope>NUCLEOTIDE SEQUENCE [LARGE SCALE GENOMIC DNA]</scope>
    <source>
        <strain evidence="1 2">AX-7</strain>
    </source>
</reference>
<accession>A0A402D3L0</accession>
<dbReference type="PANTHER" id="PTHR38454">
    <property type="entry name" value="INTEGRAL MEMBRANE PROTEIN-RELATED"/>
    <property type="match status" value="1"/>
</dbReference>
<dbReference type="OrthoDB" id="134970at2"/>
<evidence type="ECO:0000313" key="2">
    <source>
        <dbReference type="Proteomes" id="UP000287394"/>
    </source>
</evidence>
<evidence type="ECO:0000313" key="1">
    <source>
        <dbReference type="EMBL" id="BDI31857.1"/>
    </source>
</evidence>
<dbReference type="PANTHER" id="PTHR38454:SF1">
    <property type="entry name" value="INTEGRAL MEMBRANE PROTEIN"/>
    <property type="match status" value="1"/>
</dbReference>
<gene>
    <name evidence="1" type="ORF">CCAX7_39080</name>
</gene>
<sequence length="740" mass="80413">MIFFREQLFTGKSLYWGDIGLYFVPMLDHLHQSLLAGRVPLWNPWILCGAPYVGNPQTWPLYPGAALFGIWGARQAIGWDIALHAWLAGVGMYLLARRAARAGWAAALLASLTYMFGGHFVSKEQFPNMLQAEAYVPWLLYFADRALTTLRRRDALAVGAALGLQLLAAHAQITLLTIYLVAIYCGWRIPGLRPWTRPRVLRLVSIAAMAALVAVCLDAGQLLPTIELYQNAWRQNLSFKIVDRFYLPWNQLGNFVAPTAHGHPIANNFTARGNFWETCCYIGALPAIAALAAMAGAWRRGAEKAAPFWTVVFVLGVWLATGKDGHLYYVAYKALPGFKSFHDPARCLLWASVAAALLAAIGLDAAKAFAARRGWGTGQAPRWVSAVVLLIAFVDLAHFGGDIYPLASQNSMAAHGLVTATVRADPMVRAHQARIMAPDSARVWQRFTAKRSYQSDLSGYGRLWRETLTPNLGMELGVADAYGYEPETRLDTQMVSGGTAVALGPNASDVQRHGAAAYAGAMAVRYLITDRTEPPDARLPGVQTLLTAPTAPFATHPEEGSGQEHLSLNTRWLPRCRLAGSIVSGGSAHDAMLTIARGLNGQGAAVDLQRDTEIAGAVGPQYSRRSIRAVSEIRDLDPEHVSIDVTTDGPAALVLADTMHPGWTATVDGRPATIRSADGFLRAMLLPSAGRHRVNFVYRPASFQAGLYLTLLTMSLLAACVVYIVSARNFRGNFGRKSPA</sequence>
<proteinExistence type="predicted"/>